<reference evidence="2" key="1">
    <citation type="submission" date="2021-03" db="EMBL/GenBank/DDBJ databases">
        <title>Draft genome sequence of rust myrtle Austropuccinia psidii MF-1, a brazilian biotype.</title>
        <authorList>
            <person name="Quecine M.C."/>
            <person name="Pachon D.M.R."/>
            <person name="Bonatelli M.L."/>
            <person name="Correr F.H."/>
            <person name="Franceschini L.M."/>
            <person name="Leite T.F."/>
            <person name="Margarido G.R.A."/>
            <person name="Almeida C.A."/>
            <person name="Ferrarezi J.A."/>
            <person name="Labate C.A."/>
        </authorList>
    </citation>
    <scope>NUCLEOTIDE SEQUENCE</scope>
    <source>
        <strain evidence="2">MF-1</strain>
    </source>
</reference>
<gene>
    <name evidence="2" type="ORF">O181_050493</name>
</gene>
<feature type="region of interest" description="Disordered" evidence="1">
    <location>
        <begin position="137"/>
        <end position="160"/>
    </location>
</feature>
<proteinExistence type="predicted"/>
<sequence>MEIAFWSEDKDIIYEIEGIPGYEMKDWDQLKMEMISKGGKVEPERRHTKGSLTRLFNQAQQKGGVKSLSQYSKFIEEYDIISKYLLKPKDPMIVKPMNEEEEVSIAQVEDWGNWEPPTVSSPIEMLGKNETIRQKKQRLAKKEIQIKEDSQSKNPILPGT</sequence>
<keyword evidence="3" id="KW-1185">Reference proteome</keyword>
<protein>
    <submittedName>
        <fullName evidence="2">Uncharacterized protein</fullName>
    </submittedName>
</protein>
<organism evidence="2 3">
    <name type="scientific">Austropuccinia psidii MF-1</name>
    <dbReference type="NCBI Taxonomy" id="1389203"/>
    <lineage>
        <taxon>Eukaryota</taxon>
        <taxon>Fungi</taxon>
        <taxon>Dikarya</taxon>
        <taxon>Basidiomycota</taxon>
        <taxon>Pucciniomycotina</taxon>
        <taxon>Pucciniomycetes</taxon>
        <taxon>Pucciniales</taxon>
        <taxon>Sphaerophragmiaceae</taxon>
        <taxon>Austropuccinia</taxon>
    </lineage>
</organism>
<accession>A0A9Q3E1V0</accession>
<dbReference type="Proteomes" id="UP000765509">
    <property type="component" value="Unassembled WGS sequence"/>
</dbReference>
<dbReference type="OrthoDB" id="2961286at2759"/>
<dbReference type="AlphaFoldDB" id="A0A9Q3E1V0"/>
<evidence type="ECO:0000313" key="3">
    <source>
        <dbReference type="Proteomes" id="UP000765509"/>
    </source>
</evidence>
<comment type="caution">
    <text evidence="2">The sequence shown here is derived from an EMBL/GenBank/DDBJ whole genome shotgun (WGS) entry which is preliminary data.</text>
</comment>
<feature type="compositionally biased region" description="Basic and acidic residues" evidence="1">
    <location>
        <begin position="140"/>
        <end position="151"/>
    </location>
</feature>
<dbReference type="EMBL" id="AVOT02021757">
    <property type="protein sequence ID" value="MBW0510778.1"/>
    <property type="molecule type" value="Genomic_DNA"/>
</dbReference>
<evidence type="ECO:0000256" key="1">
    <source>
        <dbReference type="SAM" id="MobiDB-lite"/>
    </source>
</evidence>
<name>A0A9Q3E1V0_9BASI</name>
<evidence type="ECO:0000313" key="2">
    <source>
        <dbReference type="EMBL" id="MBW0510778.1"/>
    </source>
</evidence>